<comment type="caution">
    <text evidence="1">The sequence shown here is derived from an EMBL/GenBank/DDBJ whole genome shotgun (WGS) entry which is preliminary data.</text>
</comment>
<reference evidence="1" key="1">
    <citation type="submission" date="2022-02" db="EMBL/GenBank/DDBJ databases">
        <title>Plant Genome Project.</title>
        <authorList>
            <person name="Zhang R.-G."/>
        </authorList>
    </citation>
    <scope>NUCLEOTIDE SEQUENCE</scope>
    <source>
        <strain evidence="1">AT1</strain>
    </source>
</reference>
<sequence>MELLGIEVVEEDVEAEGVFNDQERLFGCERGHGGVGEDEDGEGLAVVDLAVDLLRLGEGFLADHMGDLQAGSRQPNSVVAEDCPFLMPSLTSNPDPLSIGEGSLGIAEKMTQEVLCCIHPTLDSEEKRKDVIEYIQRLIRLSIGCEVFPYGSVPLKTYLPDGDIDLTALCTPDVEETLAHDVLAVLKGEEQNANAEFEVKDTQFIDAEVKLVKCLVQNIVMDVSFSQLGGLCTLCFLEQVDRLIGRDHLFKRSIILIKAWCYYESRILGAHHGLISTYALETLILYIFHLFHASLNGPLAVLYKFLDYFSKFDWDNYCISLKGPVPKSSLPDIVGKQVPSLVAKLVMLICFTYMILMRLSLSLSLSLWCVVEMPANLGDNLMFSEEFLRNCMDIFSVPSRMLDTNLRAFPQKHLNIVDPLKENNNLGRSVNRGNYYRIRSAFKYGARKLGRILLLPRARIANEIKRFFANTLERHGHNFSNVSSSSHSRTFSEESIQLSLNLELDNNKLEERDNEPDRYWMNGNSINVASKMARTVVGNGEASLRIADDTSDGSPSSRCLSNSIYGLNYHAPHFYFSGFSLENGNLENGYLNEEKLANVDEKMGFESWAELRENDLNHEDVSSSGSGISSPVAAISDGPLDFRERDLAHLGDIAGIPETLIPLSDLSGDYDSHIRSLLYGQCCHGYALSAPVLPNSLHQSIPVKQNASSQIKTNGVVKPPQSPINNPISYNSCSCLEEMVKPPVTGPDSIIIGLTHEKHTNNPTPSISRLCLQEKHRPQGTGTYFPDSIIVDLTHENPMNNSTPSNSHLYLEEKHKPRGTGTYFPDTNGCSCREKSSQPRGRNHAPGNQRQSWRQIHSNGSEKVSLRREKSGLSHQYTRSSVNDSNGGGFSIPCRKIEFGSLGQLPEQILHSASGPPSLVIRVQSSKEAVLGGNEGRVARQSFVLKNEDDFPPLKLND</sequence>
<dbReference type="EMBL" id="CM046388">
    <property type="protein sequence ID" value="KAI8574090.1"/>
    <property type="molecule type" value="Genomic_DNA"/>
</dbReference>
<proteinExistence type="predicted"/>
<evidence type="ECO:0000313" key="2">
    <source>
        <dbReference type="Proteomes" id="UP001062846"/>
    </source>
</evidence>
<name>A0ACC0Q8M4_RHOML</name>
<accession>A0ACC0Q8M4</accession>
<protein>
    <submittedName>
        <fullName evidence="1">Uncharacterized protein</fullName>
    </submittedName>
</protein>
<gene>
    <name evidence="1" type="ORF">RHMOL_Rhmol01G0327800</name>
</gene>
<evidence type="ECO:0000313" key="1">
    <source>
        <dbReference type="EMBL" id="KAI8574090.1"/>
    </source>
</evidence>
<organism evidence="1 2">
    <name type="scientific">Rhododendron molle</name>
    <name type="common">Chinese azalea</name>
    <name type="synonym">Azalea mollis</name>
    <dbReference type="NCBI Taxonomy" id="49168"/>
    <lineage>
        <taxon>Eukaryota</taxon>
        <taxon>Viridiplantae</taxon>
        <taxon>Streptophyta</taxon>
        <taxon>Embryophyta</taxon>
        <taxon>Tracheophyta</taxon>
        <taxon>Spermatophyta</taxon>
        <taxon>Magnoliopsida</taxon>
        <taxon>eudicotyledons</taxon>
        <taxon>Gunneridae</taxon>
        <taxon>Pentapetalae</taxon>
        <taxon>asterids</taxon>
        <taxon>Ericales</taxon>
        <taxon>Ericaceae</taxon>
        <taxon>Ericoideae</taxon>
        <taxon>Rhodoreae</taxon>
        <taxon>Rhododendron</taxon>
    </lineage>
</organism>
<dbReference type="Proteomes" id="UP001062846">
    <property type="component" value="Chromosome 1"/>
</dbReference>
<keyword evidence="2" id="KW-1185">Reference proteome</keyword>